<feature type="domain" description="ABC transmembrane type-1" evidence="8">
    <location>
        <begin position="88"/>
        <end position="302"/>
    </location>
</feature>
<dbReference type="CDD" id="cd06261">
    <property type="entry name" value="TM_PBP2"/>
    <property type="match status" value="1"/>
</dbReference>
<evidence type="ECO:0000256" key="1">
    <source>
        <dbReference type="ARBA" id="ARBA00004651"/>
    </source>
</evidence>
<feature type="transmembrane region" description="Helical" evidence="7">
    <location>
        <begin position="92"/>
        <end position="113"/>
    </location>
</feature>
<keyword evidence="6 7" id="KW-0472">Membrane</keyword>
<comment type="subcellular location">
    <subcellularLocation>
        <location evidence="1 7">Cell membrane</location>
        <topology evidence="1 7">Multi-pass membrane protein</topology>
    </subcellularLocation>
</comment>
<organism evidence="9 10">
    <name type="scientific">Paenibacillus aurantius</name>
    <dbReference type="NCBI Taxonomy" id="2918900"/>
    <lineage>
        <taxon>Bacteria</taxon>
        <taxon>Bacillati</taxon>
        <taxon>Bacillota</taxon>
        <taxon>Bacilli</taxon>
        <taxon>Bacillales</taxon>
        <taxon>Paenibacillaceae</taxon>
        <taxon>Paenibacillus</taxon>
    </lineage>
</organism>
<protein>
    <submittedName>
        <fullName evidence="9">Sugar ABC transporter permease</fullName>
    </submittedName>
</protein>
<dbReference type="InterPro" id="IPR000515">
    <property type="entry name" value="MetI-like"/>
</dbReference>
<feature type="transmembrane region" description="Helical" evidence="7">
    <location>
        <begin position="174"/>
        <end position="198"/>
    </location>
</feature>
<dbReference type="InterPro" id="IPR051393">
    <property type="entry name" value="ABC_transporter_permease"/>
</dbReference>
<dbReference type="GO" id="GO:0005886">
    <property type="term" value="C:plasma membrane"/>
    <property type="evidence" value="ECO:0007669"/>
    <property type="project" value="UniProtKB-SubCell"/>
</dbReference>
<feature type="transmembrane region" description="Helical" evidence="7">
    <location>
        <begin position="219"/>
        <end position="241"/>
    </location>
</feature>
<keyword evidence="2 7" id="KW-0813">Transport</keyword>
<reference evidence="9 10" key="1">
    <citation type="submission" date="2022-02" db="EMBL/GenBank/DDBJ databases">
        <title>Paenibacillus sp. MBLB1776 Whole Genome Shotgun Sequencing.</title>
        <authorList>
            <person name="Hwang C.Y."/>
            <person name="Cho E.-S."/>
            <person name="Seo M.-J."/>
        </authorList>
    </citation>
    <scope>NUCLEOTIDE SEQUENCE [LARGE SCALE GENOMIC DNA]</scope>
    <source>
        <strain evidence="9 10">MBLB1776</strain>
    </source>
</reference>
<feature type="transmembrane region" description="Helical" evidence="7">
    <location>
        <begin position="125"/>
        <end position="143"/>
    </location>
</feature>
<dbReference type="SUPFAM" id="SSF161098">
    <property type="entry name" value="MetI-like"/>
    <property type="match status" value="1"/>
</dbReference>
<evidence type="ECO:0000256" key="7">
    <source>
        <dbReference type="RuleBase" id="RU363032"/>
    </source>
</evidence>
<dbReference type="Proteomes" id="UP001305702">
    <property type="component" value="Chromosome"/>
</dbReference>
<comment type="similarity">
    <text evidence="7">Belongs to the binding-protein-dependent transport system permease family.</text>
</comment>
<keyword evidence="10" id="KW-1185">Reference proteome</keyword>
<gene>
    <name evidence="9" type="ORF">MJA45_20120</name>
</gene>
<dbReference type="InterPro" id="IPR035906">
    <property type="entry name" value="MetI-like_sf"/>
</dbReference>
<evidence type="ECO:0000256" key="2">
    <source>
        <dbReference type="ARBA" id="ARBA00022448"/>
    </source>
</evidence>
<evidence type="ECO:0000259" key="8">
    <source>
        <dbReference type="PROSITE" id="PS50928"/>
    </source>
</evidence>
<evidence type="ECO:0000313" key="9">
    <source>
        <dbReference type="EMBL" id="WNQ09910.1"/>
    </source>
</evidence>
<feature type="transmembrane region" description="Helical" evidence="7">
    <location>
        <begin position="29"/>
        <end position="55"/>
    </location>
</feature>
<name>A0AA96RBY3_9BACL</name>
<dbReference type="PROSITE" id="PS50928">
    <property type="entry name" value="ABC_TM1"/>
    <property type="match status" value="1"/>
</dbReference>
<dbReference type="GO" id="GO:0055085">
    <property type="term" value="P:transmembrane transport"/>
    <property type="evidence" value="ECO:0007669"/>
    <property type="project" value="InterPro"/>
</dbReference>
<evidence type="ECO:0000313" key="10">
    <source>
        <dbReference type="Proteomes" id="UP001305702"/>
    </source>
</evidence>
<dbReference type="KEGG" id="paun:MJA45_20120"/>
<sequence length="317" mass="35616">MERNGTAVLVRDSGSFSHTLKKLWRRNRVAYLFLLPWFAGLLVFTIGPMMTSFYYSLTRFDLMTPPRYIGLQNYLTMFTADPRYIASLKVTITYVLVSVPLKLTIALLIAALMNRGLRGLAFYRTLYYLPTLLGGSVAIAVMWRKIFGNSGVLNQFLADAFGIQAPNWVADPSYALYSIVALSVWQFGSSMIIFLAGLKQIPQDYYEASQVDGARKLRQFFSITLPLLSPVIFFNLVIQLIGSFQSFTQAFIISGGQGGPMDSTLFYTLYLYMKGFGFYEMGYASAMAWVLLVIIGVFTAIIFGTSKYWVHYGDGGK</sequence>
<dbReference type="Pfam" id="PF00528">
    <property type="entry name" value="BPD_transp_1"/>
    <property type="match status" value="1"/>
</dbReference>
<accession>A0AA96RBY3</accession>
<dbReference type="RefSeq" id="WP_315603683.1">
    <property type="nucleotide sequence ID" value="NZ_CP130318.1"/>
</dbReference>
<dbReference type="EMBL" id="CP130318">
    <property type="protein sequence ID" value="WNQ09910.1"/>
    <property type="molecule type" value="Genomic_DNA"/>
</dbReference>
<evidence type="ECO:0000256" key="5">
    <source>
        <dbReference type="ARBA" id="ARBA00022989"/>
    </source>
</evidence>
<keyword evidence="4 7" id="KW-0812">Transmembrane</keyword>
<dbReference type="AlphaFoldDB" id="A0AA96RBY3"/>
<feature type="transmembrane region" description="Helical" evidence="7">
    <location>
        <begin position="281"/>
        <end position="303"/>
    </location>
</feature>
<dbReference type="PANTHER" id="PTHR30193:SF1">
    <property type="entry name" value="ABC TRANSPORTER PERMEASE PROTEIN YESP-RELATED"/>
    <property type="match status" value="1"/>
</dbReference>
<keyword evidence="3" id="KW-1003">Cell membrane</keyword>
<dbReference type="PANTHER" id="PTHR30193">
    <property type="entry name" value="ABC TRANSPORTER PERMEASE PROTEIN"/>
    <property type="match status" value="1"/>
</dbReference>
<evidence type="ECO:0000256" key="6">
    <source>
        <dbReference type="ARBA" id="ARBA00023136"/>
    </source>
</evidence>
<proteinExistence type="inferred from homology"/>
<evidence type="ECO:0000256" key="4">
    <source>
        <dbReference type="ARBA" id="ARBA00022692"/>
    </source>
</evidence>
<evidence type="ECO:0000256" key="3">
    <source>
        <dbReference type="ARBA" id="ARBA00022475"/>
    </source>
</evidence>
<dbReference type="Gene3D" id="1.10.3720.10">
    <property type="entry name" value="MetI-like"/>
    <property type="match status" value="1"/>
</dbReference>
<keyword evidence="5 7" id="KW-1133">Transmembrane helix</keyword>